<dbReference type="Pfam" id="PF05225">
    <property type="entry name" value="HTH_psq"/>
    <property type="match status" value="1"/>
</dbReference>
<comment type="subcellular location">
    <subcellularLocation>
        <location evidence="1 4">Nucleus</location>
    </subcellularLocation>
</comment>
<evidence type="ECO:0000313" key="7">
    <source>
        <dbReference type="EMBL" id="KAJ8937533.1"/>
    </source>
</evidence>
<keyword evidence="3 4" id="KW-0539">Nucleus</keyword>
<dbReference type="Pfam" id="PF03184">
    <property type="entry name" value="DDE_1"/>
    <property type="match status" value="1"/>
</dbReference>
<dbReference type="PROSITE" id="PS51253">
    <property type="entry name" value="HTH_CENPB"/>
    <property type="match status" value="1"/>
</dbReference>
<evidence type="ECO:0000256" key="2">
    <source>
        <dbReference type="ARBA" id="ARBA00023125"/>
    </source>
</evidence>
<dbReference type="Pfam" id="PF03221">
    <property type="entry name" value="HTH_Tnp_Tc5"/>
    <property type="match status" value="1"/>
</dbReference>
<evidence type="ECO:0000313" key="8">
    <source>
        <dbReference type="Proteomes" id="UP001162156"/>
    </source>
</evidence>
<evidence type="ECO:0000256" key="3">
    <source>
        <dbReference type="ARBA" id="ARBA00023242"/>
    </source>
</evidence>
<dbReference type="Gene3D" id="1.10.10.60">
    <property type="entry name" value="Homeodomain-like"/>
    <property type="match status" value="1"/>
</dbReference>
<dbReference type="SUPFAM" id="SSF46689">
    <property type="entry name" value="Homeodomain-like"/>
    <property type="match status" value="1"/>
</dbReference>
<evidence type="ECO:0000256" key="1">
    <source>
        <dbReference type="ARBA" id="ARBA00004123"/>
    </source>
</evidence>
<evidence type="ECO:0008006" key="9">
    <source>
        <dbReference type="Google" id="ProtNLM"/>
    </source>
</evidence>
<evidence type="ECO:0000256" key="4">
    <source>
        <dbReference type="PROSITE-ProRule" id="PRU00320"/>
    </source>
</evidence>
<feature type="domain" description="HTH psq-type" evidence="5">
    <location>
        <begin position="2"/>
        <end position="53"/>
    </location>
</feature>
<reference evidence="7" key="1">
    <citation type="journal article" date="2023" name="Insect Mol. Biol.">
        <title>Genome sequencing provides insights into the evolution of gene families encoding plant cell wall-degrading enzymes in longhorned beetles.</title>
        <authorList>
            <person name="Shin N.R."/>
            <person name="Okamura Y."/>
            <person name="Kirsch R."/>
            <person name="Pauchet Y."/>
        </authorList>
    </citation>
    <scope>NUCLEOTIDE SEQUENCE</scope>
    <source>
        <strain evidence="7">RBIC_L_NR</strain>
    </source>
</reference>
<dbReference type="Proteomes" id="UP001162156">
    <property type="component" value="Unassembled WGS sequence"/>
</dbReference>
<dbReference type="InterPro" id="IPR006600">
    <property type="entry name" value="HTH_CenpB_DNA-bd_dom"/>
</dbReference>
<feature type="domain" description="HTH CENPB-type" evidence="6">
    <location>
        <begin position="55"/>
        <end position="130"/>
    </location>
</feature>
<dbReference type="PANTHER" id="PTHR19303">
    <property type="entry name" value="TRANSPOSON"/>
    <property type="match status" value="1"/>
</dbReference>
<organism evidence="7 8">
    <name type="scientific">Rhamnusium bicolor</name>
    <dbReference type="NCBI Taxonomy" id="1586634"/>
    <lineage>
        <taxon>Eukaryota</taxon>
        <taxon>Metazoa</taxon>
        <taxon>Ecdysozoa</taxon>
        <taxon>Arthropoda</taxon>
        <taxon>Hexapoda</taxon>
        <taxon>Insecta</taxon>
        <taxon>Pterygota</taxon>
        <taxon>Neoptera</taxon>
        <taxon>Endopterygota</taxon>
        <taxon>Coleoptera</taxon>
        <taxon>Polyphaga</taxon>
        <taxon>Cucujiformia</taxon>
        <taxon>Chrysomeloidea</taxon>
        <taxon>Cerambycidae</taxon>
        <taxon>Lepturinae</taxon>
        <taxon>Rhagiini</taxon>
        <taxon>Rhamnusium</taxon>
    </lineage>
</organism>
<proteinExistence type="predicted"/>
<dbReference type="InterPro" id="IPR009057">
    <property type="entry name" value="Homeodomain-like_sf"/>
</dbReference>
<name>A0AAV8XEY8_9CUCU</name>
<gene>
    <name evidence="7" type="ORF">NQ314_011801</name>
</gene>
<dbReference type="Gene3D" id="3.30.420.10">
    <property type="entry name" value="Ribonuclease H-like superfamily/Ribonuclease H"/>
    <property type="match status" value="1"/>
</dbReference>
<comment type="caution">
    <text evidence="7">The sequence shown here is derived from an EMBL/GenBank/DDBJ whole genome shotgun (WGS) entry which is preliminary data.</text>
</comment>
<dbReference type="GO" id="GO:0005634">
    <property type="term" value="C:nucleus"/>
    <property type="evidence" value="ECO:0007669"/>
    <property type="project" value="UniProtKB-SubCell"/>
</dbReference>
<feature type="DNA-binding region" description="H-T-H motif" evidence="4">
    <location>
        <begin position="29"/>
        <end position="49"/>
    </location>
</feature>
<keyword evidence="2 4" id="KW-0238">DNA-binding</keyword>
<accession>A0AAV8XEY8</accession>
<dbReference type="AlphaFoldDB" id="A0AAV8XEY8"/>
<dbReference type="InterPro" id="IPR004875">
    <property type="entry name" value="DDE_SF_endonuclease_dom"/>
</dbReference>
<dbReference type="InterPro" id="IPR036397">
    <property type="entry name" value="RNaseH_sf"/>
</dbReference>
<sequence>MAPPKRPYRNYTVADVEHAIEAVRSGTSIASASRQFNVPRITLLYKVKGKYEVNCRIGPSTVLTSTEEQHLVKWLLTISDAGFPATRSQLLDSVQMIMKKLKRPNTFHNDRPGRKWFHGFLKRNPQISEKLTQTLTKARSEVNEQKIRSWFKEIETYVKSKHLQNIFSDPNRIFNVDETAFFFSTKSNDDKECLTCLMGANASGMILPPMIVFCYERIPPDISNLMPKGWDSGKSESGWMNGQTFYEYMSNIFYPWLISKKIVLPVILFVDGHTSHLTMELSTFCLEHGIELAALYPNATHILQPMDVAVFHPLKSGWKKGVQNYKMENDGQKLKKEHFAQLLKNVIEENIPPTTIQKGFKSCGLYPLDANAVPYQRYFKTVAEKEISENPPLVYTQRDLGFLEKEIGNDKLCKFKEKFNDLGQVDIEDTSLFILWKKIYVTLSPEAQGGNRDVNGAALIVEQPLEEILNITPPNNVKTNRS</sequence>
<evidence type="ECO:0000259" key="6">
    <source>
        <dbReference type="PROSITE" id="PS51253"/>
    </source>
</evidence>
<protein>
    <recommendedName>
        <fullName evidence="9">Transposase</fullName>
    </recommendedName>
</protein>
<dbReference type="InterPro" id="IPR050863">
    <property type="entry name" value="CenT-Element_Derived"/>
</dbReference>
<dbReference type="GO" id="GO:0003677">
    <property type="term" value="F:DNA binding"/>
    <property type="evidence" value="ECO:0007669"/>
    <property type="project" value="UniProtKB-UniRule"/>
</dbReference>
<dbReference type="PROSITE" id="PS50960">
    <property type="entry name" value="HTH_PSQ"/>
    <property type="match status" value="1"/>
</dbReference>
<evidence type="ECO:0000259" key="5">
    <source>
        <dbReference type="PROSITE" id="PS50960"/>
    </source>
</evidence>
<dbReference type="PANTHER" id="PTHR19303:SF74">
    <property type="entry name" value="POGO TRANSPOSABLE ELEMENT WITH KRAB DOMAIN"/>
    <property type="match status" value="1"/>
</dbReference>
<dbReference type="EMBL" id="JANEYF010003314">
    <property type="protein sequence ID" value="KAJ8937533.1"/>
    <property type="molecule type" value="Genomic_DNA"/>
</dbReference>
<dbReference type="InterPro" id="IPR007889">
    <property type="entry name" value="HTH_Psq"/>
</dbReference>
<keyword evidence="8" id="KW-1185">Reference proteome</keyword>